<keyword evidence="3" id="KW-1185">Reference proteome</keyword>
<gene>
    <name evidence="2" type="ORF">DY000_02052913</name>
</gene>
<proteinExistence type="predicted"/>
<protein>
    <submittedName>
        <fullName evidence="2">Uncharacterized protein</fullName>
    </submittedName>
</protein>
<sequence length="161" mass="18526">MKRRFLGSSKKEPADSRTIRYIVELEQVDERMYMSKASPPAVHKHQRLPICAEGAVGFHKRVKRIHDPMKIVVPCAVFEVEFPIPPDKDKSGGKKRRNWKKRKRTKGGSQLPLIPHSSDGVRKSRVCSKCFSQPLEKLRVLLISKMIDKGEESMEEVFTKE</sequence>
<feature type="region of interest" description="Disordered" evidence="1">
    <location>
        <begin position="83"/>
        <end position="120"/>
    </location>
</feature>
<accession>A0ABQ7AIE2</accession>
<reference evidence="2 3" key="1">
    <citation type="journal article" date="2020" name="BMC Genomics">
        <title>Intraspecific diversification of the crop wild relative Brassica cretica Lam. using demographic model selection.</title>
        <authorList>
            <person name="Kioukis A."/>
            <person name="Michalopoulou V.A."/>
            <person name="Briers L."/>
            <person name="Pirintsos S."/>
            <person name="Studholme D.J."/>
            <person name="Pavlidis P."/>
            <person name="Sarris P.F."/>
        </authorList>
    </citation>
    <scope>NUCLEOTIDE SEQUENCE [LARGE SCALE GENOMIC DNA]</scope>
    <source>
        <strain evidence="3">cv. PFS-1207/04</strain>
    </source>
</reference>
<evidence type="ECO:0000313" key="2">
    <source>
        <dbReference type="EMBL" id="KAF3497373.1"/>
    </source>
</evidence>
<evidence type="ECO:0000313" key="3">
    <source>
        <dbReference type="Proteomes" id="UP000266723"/>
    </source>
</evidence>
<evidence type="ECO:0000256" key="1">
    <source>
        <dbReference type="SAM" id="MobiDB-lite"/>
    </source>
</evidence>
<name>A0ABQ7AIE2_BRACR</name>
<feature type="compositionally biased region" description="Basic residues" evidence="1">
    <location>
        <begin position="93"/>
        <end position="106"/>
    </location>
</feature>
<organism evidence="2 3">
    <name type="scientific">Brassica cretica</name>
    <name type="common">Mustard</name>
    <dbReference type="NCBI Taxonomy" id="69181"/>
    <lineage>
        <taxon>Eukaryota</taxon>
        <taxon>Viridiplantae</taxon>
        <taxon>Streptophyta</taxon>
        <taxon>Embryophyta</taxon>
        <taxon>Tracheophyta</taxon>
        <taxon>Spermatophyta</taxon>
        <taxon>Magnoliopsida</taxon>
        <taxon>eudicotyledons</taxon>
        <taxon>Gunneridae</taxon>
        <taxon>Pentapetalae</taxon>
        <taxon>rosids</taxon>
        <taxon>malvids</taxon>
        <taxon>Brassicales</taxon>
        <taxon>Brassicaceae</taxon>
        <taxon>Brassiceae</taxon>
        <taxon>Brassica</taxon>
    </lineage>
</organism>
<comment type="caution">
    <text evidence="2">The sequence shown here is derived from an EMBL/GenBank/DDBJ whole genome shotgun (WGS) entry which is preliminary data.</text>
</comment>
<dbReference type="Proteomes" id="UP000266723">
    <property type="component" value="Unassembled WGS sequence"/>
</dbReference>
<dbReference type="EMBL" id="QGKV02002055">
    <property type="protein sequence ID" value="KAF3497373.1"/>
    <property type="molecule type" value="Genomic_DNA"/>
</dbReference>